<proteinExistence type="predicted"/>
<evidence type="ECO:0000256" key="1">
    <source>
        <dbReference type="SAM" id="MobiDB-lite"/>
    </source>
</evidence>
<gene>
    <name evidence="2" type="ORF">ACFQ2I_18890</name>
</gene>
<name>A0ABW3HV40_9BACL</name>
<dbReference type="RefSeq" id="WP_377566975.1">
    <property type="nucleotide sequence ID" value="NZ_JBHTJZ010000035.1"/>
</dbReference>
<evidence type="ECO:0000313" key="2">
    <source>
        <dbReference type="EMBL" id="MFD0961423.1"/>
    </source>
</evidence>
<accession>A0ABW3HV40</accession>
<protein>
    <submittedName>
        <fullName evidence="2">Uncharacterized protein</fullName>
    </submittedName>
</protein>
<feature type="region of interest" description="Disordered" evidence="1">
    <location>
        <begin position="70"/>
        <end position="92"/>
    </location>
</feature>
<reference evidence="3" key="1">
    <citation type="journal article" date="2019" name="Int. J. Syst. Evol. Microbiol.">
        <title>The Global Catalogue of Microorganisms (GCM) 10K type strain sequencing project: providing services to taxonomists for standard genome sequencing and annotation.</title>
        <authorList>
            <consortium name="The Broad Institute Genomics Platform"/>
            <consortium name="The Broad Institute Genome Sequencing Center for Infectious Disease"/>
            <person name="Wu L."/>
            <person name="Ma J."/>
        </authorList>
    </citation>
    <scope>NUCLEOTIDE SEQUENCE [LARGE SCALE GENOMIC DNA]</scope>
    <source>
        <strain evidence="3">CCUG 59129</strain>
    </source>
</reference>
<evidence type="ECO:0000313" key="3">
    <source>
        <dbReference type="Proteomes" id="UP001596989"/>
    </source>
</evidence>
<organism evidence="2 3">
    <name type="scientific">Paenibacillus chungangensis</name>
    <dbReference type="NCBI Taxonomy" id="696535"/>
    <lineage>
        <taxon>Bacteria</taxon>
        <taxon>Bacillati</taxon>
        <taxon>Bacillota</taxon>
        <taxon>Bacilli</taxon>
        <taxon>Bacillales</taxon>
        <taxon>Paenibacillaceae</taxon>
        <taxon>Paenibacillus</taxon>
    </lineage>
</organism>
<dbReference type="EMBL" id="JBHTJZ010000035">
    <property type="protein sequence ID" value="MFD0961423.1"/>
    <property type="molecule type" value="Genomic_DNA"/>
</dbReference>
<sequence length="92" mass="10405">MNSYVNENRQKETDVASVESQRNDLIPEEFPEGPYGADLLSESLGKSSPWRIDQRRTGRFGYENAALHEGLDRDYPGEDNYGTAVPEVQDEP</sequence>
<dbReference type="Proteomes" id="UP001596989">
    <property type="component" value="Unassembled WGS sequence"/>
</dbReference>
<feature type="region of interest" description="Disordered" evidence="1">
    <location>
        <begin position="1"/>
        <end position="36"/>
    </location>
</feature>
<keyword evidence="3" id="KW-1185">Reference proteome</keyword>
<comment type="caution">
    <text evidence="2">The sequence shown here is derived from an EMBL/GenBank/DDBJ whole genome shotgun (WGS) entry which is preliminary data.</text>
</comment>